<dbReference type="RefSeq" id="WP_129226730.1">
    <property type="nucleotide sequence ID" value="NZ_SDOZ01000003.1"/>
</dbReference>
<evidence type="ECO:0000256" key="6">
    <source>
        <dbReference type="PIRSR" id="PIRSR617867-1"/>
    </source>
</evidence>
<keyword evidence="3" id="KW-0378">Hydrolase</keyword>
<dbReference type="GO" id="GO:0004725">
    <property type="term" value="F:protein tyrosine phosphatase activity"/>
    <property type="evidence" value="ECO:0007669"/>
    <property type="project" value="UniProtKB-EC"/>
</dbReference>
<evidence type="ECO:0000259" key="7">
    <source>
        <dbReference type="SMART" id="SM00226"/>
    </source>
</evidence>
<name>A0A4Q2K8J2_9FIRM</name>
<evidence type="ECO:0000256" key="2">
    <source>
        <dbReference type="ARBA" id="ARBA00013064"/>
    </source>
</evidence>
<sequence length="154" mass="17570">MVKVLFVCLGNICRSPMAEFVFKDMLQKQNLSDICLVASAGTSSEEAGNPVHRGTAAQLSMRNISCAGKRARKIVRSDYSEYDYLVGMERRNLADMLSFFGGDPAHKLFRLLDFSESPRDISDPWYTGDFERTYRDVSEGCKCFLEFLRREKKI</sequence>
<evidence type="ECO:0000313" key="8">
    <source>
        <dbReference type="EMBL" id="RXZ58331.1"/>
    </source>
</evidence>
<dbReference type="Pfam" id="PF01451">
    <property type="entry name" value="LMWPc"/>
    <property type="match status" value="1"/>
</dbReference>
<dbReference type="InterPro" id="IPR036196">
    <property type="entry name" value="Ptyr_pPase_sf"/>
</dbReference>
<dbReference type="CDD" id="cd16343">
    <property type="entry name" value="LMWPTP"/>
    <property type="match status" value="1"/>
</dbReference>
<dbReference type="OrthoDB" id="9784339at2"/>
<keyword evidence="9" id="KW-1185">Reference proteome</keyword>
<feature type="active site" description="Proton donor" evidence="6">
    <location>
        <position position="123"/>
    </location>
</feature>
<feature type="domain" description="Phosphotyrosine protein phosphatase I" evidence="7">
    <location>
        <begin position="2"/>
        <end position="147"/>
    </location>
</feature>
<evidence type="ECO:0000256" key="5">
    <source>
        <dbReference type="ARBA" id="ARBA00051722"/>
    </source>
</evidence>
<dbReference type="PANTHER" id="PTHR11717:SF7">
    <property type="entry name" value="LOW MOLECULAR WEIGHT PHOSPHOTYROSINE PROTEIN PHOSPHATASE"/>
    <property type="match status" value="1"/>
</dbReference>
<dbReference type="InterPro" id="IPR017867">
    <property type="entry name" value="Tyr_phospatase_low_mol_wt"/>
</dbReference>
<organism evidence="8 9">
    <name type="scientific">Candidatus Borkfalkia ceftriaxoniphila</name>
    <dbReference type="NCBI Taxonomy" id="2508949"/>
    <lineage>
        <taxon>Bacteria</taxon>
        <taxon>Bacillati</taxon>
        <taxon>Bacillota</taxon>
        <taxon>Clostridia</taxon>
        <taxon>Christensenellales</taxon>
        <taxon>Christensenellaceae</taxon>
        <taxon>Candidatus Borkfalkia</taxon>
    </lineage>
</organism>
<dbReference type="InterPro" id="IPR023485">
    <property type="entry name" value="Ptyr_pPase"/>
</dbReference>
<dbReference type="SUPFAM" id="SSF52788">
    <property type="entry name" value="Phosphotyrosine protein phosphatases I"/>
    <property type="match status" value="1"/>
</dbReference>
<evidence type="ECO:0000256" key="3">
    <source>
        <dbReference type="ARBA" id="ARBA00022801"/>
    </source>
</evidence>
<protein>
    <recommendedName>
        <fullName evidence="2">protein-tyrosine-phosphatase</fullName>
        <ecNumber evidence="2">3.1.3.48</ecNumber>
    </recommendedName>
</protein>
<comment type="similarity">
    <text evidence="1">Belongs to the low molecular weight phosphotyrosine protein phosphatase family.</text>
</comment>
<evidence type="ECO:0000256" key="4">
    <source>
        <dbReference type="ARBA" id="ARBA00022912"/>
    </source>
</evidence>
<accession>A0A4Q2K8J2</accession>
<comment type="caution">
    <text evidence="8">The sequence shown here is derived from an EMBL/GenBank/DDBJ whole genome shotgun (WGS) entry which is preliminary data.</text>
</comment>
<dbReference type="Proteomes" id="UP000291269">
    <property type="component" value="Unassembled WGS sequence"/>
</dbReference>
<dbReference type="PRINTS" id="PR00719">
    <property type="entry name" value="LMWPTPASE"/>
</dbReference>
<evidence type="ECO:0000313" key="9">
    <source>
        <dbReference type="Proteomes" id="UP000291269"/>
    </source>
</evidence>
<comment type="catalytic activity">
    <reaction evidence="5">
        <text>O-phospho-L-tyrosyl-[protein] + H2O = L-tyrosyl-[protein] + phosphate</text>
        <dbReference type="Rhea" id="RHEA:10684"/>
        <dbReference type="Rhea" id="RHEA-COMP:10136"/>
        <dbReference type="Rhea" id="RHEA-COMP:20101"/>
        <dbReference type="ChEBI" id="CHEBI:15377"/>
        <dbReference type="ChEBI" id="CHEBI:43474"/>
        <dbReference type="ChEBI" id="CHEBI:46858"/>
        <dbReference type="ChEBI" id="CHEBI:61978"/>
        <dbReference type="EC" id="3.1.3.48"/>
    </reaction>
</comment>
<feature type="active site" evidence="6">
    <location>
        <position position="14"/>
    </location>
</feature>
<keyword evidence="4" id="KW-0904">Protein phosphatase</keyword>
<reference evidence="8 9" key="1">
    <citation type="journal article" date="2019" name="Gut">
        <title>Antibiotics-induced monodominance of a novel gut bacterial order.</title>
        <authorList>
            <person name="Hildebrand F."/>
            <person name="Moitinho-Silva L."/>
            <person name="Blasche S."/>
            <person name="Jahn M.T."/>
            <person name="Gossmann T.I."/>
            <person name="Heuerta-Cepas J."/>
            <person name="Hercog R."/>
            <person name="Luetge M."/>
            <person name="Bahram M."/>
            <person name="Pryszlak A."/>
            <person name="Alves R.J."/>
            <person name="Waszak S.M."/>
            <person name="Zhu A."/>
            <person name="Ye L."/>
            <person name="Costea P.I."/>
            <person name="Aalvink S."/>
            <person name="Belzer C."/>
            <person name="Forslund S.K."/>
            <person name="Sunagawa S."/>
            <person name="Hentschel U."/>
            <person name="Merten C."/>
            <person name="Patil K.R."/>
            <person name="Benes V."/>
            <person name="Bork P."/>
        </authorList>
    </citation>
    <scope>NUCLEOTIDE SEQUENCE [LARGE SCALE GENOMIC DNA]</scope>
    <source>
        <strain evidence="8 9">HDS1380</strain>
    </source>
</reference>
<dbReference type="EMBL" id="SDOZ01000003">
    <property type="protein sequence ID" value="RXZ58331.1"/>
    <property type="molecule type" value="Genomic_DNA"/>
</dbReference>
<dbReference type="PANTHER" id="PTHR11717">
    <property type="entry name" value="LOW MOLECULAR WEIGHT PROTEIN TYROSINE PHOSPHATASE"/>
    <property type="match status" value="1"/>
</dbReference>
<dbReference type="Gene3D" id="3.40.50.2300">
    <property type="match status" value="1"/>
</dbReference>
<feature type="active site" description="Nucleophile" evidence="6">
    <location>
        <position position="8"/>
    </location>
</feature>
<gene>
    <name evidence="8" type="ORF">ESZ91_09775</name>
</gene>
<dbReference type="SMART" id="SM00226">
    <property type="entry name" value="LMWPc"/>
    <property type="match status" value="1"/>
</dbReference>
<dbReference type="InterPro" id="IPR050438">
    <property type="entry name" value="LMW_PTPase"/>
</dbReference>
<evidence type="ECO:0000256" key="1">
    <source>
        <dbReference type="ARBA" id="ARBA00011063"/>
    </source>
</evidence>
<dbReference type="EC" id="3.1.3.48" evidence="2"/>
<proteinExistence type="inferred from homology"/>
<dbReference type="AlphaFoldDB" id="A0A4Q2K8J2"/>